<dbReference type="AlphaFoldDB" id="A0A1M5MMZ5"/>
<dbReference type="OrthoDB" id="9815264at2"/>
<dbReference type="STRING" id="299255.SAMN02745129_0705"/>
<dbReference type="PANTHER" id="PTHR36577:SF3">
    <property type="entry name" value="DUF521 DOMAIN PROTEIN (AFU_ORTHOLOGUE AFUA_6G00490)"/>
    <property type="match status" value="1"/>
</dbReference>
<protein>
    <submittedName>
        <fullName evidence="3">Predicted aconitase subunit 2</fullName>
    </submittedName>
</protein>
<dbReference type="PANTHER" id="PTHR36577">
    <property type="entry name" value="DUF521 DOMAIN PROTEIN (AFU_ORTHOLOGUE AFUA_6G00490)"/>
    <property type="match status" value="1"/>
</dbReference>
<dbReference type="GO" id="GO:0016829">
    <property type="term" value="F:lyase activity"/>
    <property type="evidence" value="ECO:0007669"/>
    <property type="project" value="UniProtKB-KW"/>
</dbReference>
<dbReference type="SUPFAM" id="SSF52016">
    <property type="entry name" value="LeuD/IlvD-like"/>
    <property type="match status" value="1"/>
</dbReference>
<dbReference type="InterPro" id="IPR002840">
    <property type="entry name" value="PMDh-S-like_dom"/>
</dbReference>
<dbReference type="Gene3D" id="3.50.30.10">
    <property type="entry name" value="Phosphohistidine domain"/>
    <property type="match status" value="1"/>
</dbReference>
<accession>A0A1M5MMZ5</accession>
<dbReference type="RefSeq" id="WP_067654049.1">
    <property type="nucleotide sequence ID" value="NZ_FQXG01000001.1"/>
</dbReference>
<feature type="domain" description="Phosphomevalonate dehydratase small subunit-like" evidence="2">
    <location>
        <begin position="41"/>
        <end position="116"/>
    </location>
</feature>
<reference evidence="3 4" key="1">
    <citation type="submission" date="2016-11" db="EMBL/GenBank/DDBJ databases">
        <authorList>
            <person name="Jaros S."/>
            <person name="Januszkiewicz K."/>
            <person name="Wedrychowicz H."/>
        </authorList>
    </citation>
    <scope>NUCLEOTIDE SEQUENCE [LARGE SCALE GENOMIC DNA]</scope>
    <source>
        <strain evidence="3 4">DSM 16917</strain>
    </source>
</reference>
<evidence type="ECO:0000313" key="3">
    <source>
        <dbReference type="EMBL" id="SHG78605.1"/>
    </source>
</evidence>
<dbReference type="EMBL" id="FQXG01000001">
    <property type="protein sequence ID" value="SHG78605.1"/>
    <property type="molecule type" value="Genomic_DNA"/>
</dbReference>
<proteinExistence type="predicted"/>
<evidence type="ECO:0000313" key="4">
    <source>
        <dbReference type="Proteomes" id="UP000184268"/>
    </source>
</evidence>
<organism evidence="3 4">
    <name type="scientific">Ferrimonas marina</name>
    <dbReference type="NCBI Taxonomy" id="299255"/>
    <lineage>
        <taxon>Bacteria</taxon>
        <taxon>Pseudomonadati</taxon>
        <taxon>Pseudomonadota</taxon>
        <taxon>Gammaproteobacteria</taxon>
        <taxon>Alteromonadales</taxon>
        <taxon>Ferrimonadaceae</taxon>
        <taxon>Ferrimonas</taxon>
    </lineage>
</organism>
<keyword evidence="1" id="KW-0456">Lyase</keyword>
<dbReference type="Pfam" id="PF01989">
    <property type="entry name" value="AcnX_swivel_put"/>
    <property type="match status" value="1"/>
</dbReference>
<name>A0A1M5MMZ5_9GAMM</name>
<sequence>MSILQGKVVVSGTAQGEALVTQQPINFTASMCKVPNMLPSKRAEIRDAHHELFEQNIANKVLVFPSCIGSTHTGLVLLDLVSLERGPAALIVQQNDSLLVSGVVLAQVWFGKSIPIIEYPGDDLFEHIHNGQSISIDEQGQIHIGDQANVA</sequence>
<keyword evidence="4" id="KW-1185">Reference proteome</keyword>
<dbReference type="Proteomes" id="UP000184268">
    <property type="component" value="Unassembled WGS sequence"/>
</dbReference>
<gene>
    <name evidence="3" type="ORF">SAMN02745129_0705</name>
</gene>
<evidence type="ECO:0000256" key="1">
    <source>
        <dbReference type="ARBA" id="ARBA00023239"/>
    </source>
</evidence>
<evidence type="ECO:0000259" key="2">
    <source>
        <dbReference type="Pfam" id="PF01989"/>
    </source>
</evidence>